<reference evidence="8" key="1">
    <citation type="submission" date="2020-05" db="EMBL/GenBank/DDBJ databases">
        <title>Phylogenomic resolution of chytrid fungi.</title>
        <authorList>
            <person name="Stajich J.E."/>
            <person name="Amses K."/>
            <person name="Simmons R."/>
            <person name="Seto K."/>
            <person name="Myers J."/>
            <person name="Bonds A."/>
            <person name="Quandt C.A."/>
            <person name="Barry K."/>
            <person name="Liu P."/>
            <person name="Grigoriev I."/>
            <person name="Longcore J.E."/>
            <person name="James T.Y."/>
        </authorList>
    </citation>
    <scope>NUCLEOTIDE SEQUENCE</scope>
    <source>
        <strain evidence="8">JEL0318</strain>
    </source>
</reference>
<evidence type="ECO:0000256" key="7">
    <source>
        <dbReference type="SAM" id="Phobius"/>
    </source>
</evidence>
<dbReference type="AlphaFoldDB" id="A0AAD5SGG3"/>
<evidence type="ECO:0000256" key="5">
    <source>
        <dbReference type="ARBA" id="ARBA00023136"/>
    </source>
</evidence>
<feature type="transmembrane region" description="Helical" evidence="7">
    <location>
        <begin position="146"/>
        <end position="165"/>
    </location>
</feature>
<dbReference type="Pfam" id="PF01184">
    <property type="entry name" value="Gpr1_Fun34_YaaH"/>
    <property type="match status" value="1"/>
</dbReference>
<dbReference type="GO" id="GO:0015123">
    <property type="term" value="F:acetate transmembrane transporter activity"/>
    <property type="evidence" value="ECO:0007669"/>
    <property type="project" value="TreeGrafter"/>
</dbReference>
<dbReference type="PANTHER" id="PTHR31123">
    <property type="entry name" value="ACCUMULATION OF DYADS PROTEIN 2-RELATED"/>
    <property type="match status" value="1"/>
</dbReference>
<evidence type="ECO:0000313" key="9">
    <source>
        <dbReference type="Proteomes" id="UP001212841"/>
    </source>
</evidence>
<feature type="transmembrane region" description="Helical" evidence="7">
    <location>
        <begin position="239"/>
        <end position="258"/>
    </location>
</feature>
<organism evidence="8 9">
    <name type="scientific">Rhizophlyctis rosea</name>
    <dbReference type="NCBI Taxonomy" id="64517"/>
    <lineage>
        <taxon>Eukaryota</taxon>
        <taxon>Fungi</taxon>
        <taxon>Fungi incertae sedis</taxon>
        <taxon>Chytridiomycota</taxon>
        <taxon>Chytridiomycota incertae sedis</taxon>
        <taxon>Chytridiomycetes</taxon>
        <taxon>Rhizophlyctidales</taxon>
        <taxon>Rhizophlyctidaceae</taxon>
        <taxon>Rhizophlyctis</taxon>
    </lineage>
</organism>
<protein>
    <submittedName>
        <fullName evidence="8">Uncharacterized protein</fullName>
    </submittedName>
</protein>
<accession>A0AAD5SGG3</accession>
<feature type="transmembrane region" description="Helical" evidence="7">
    <location>
        <begin position="114"/>
        <end position="134"/>
    </location>
</feature>
<evidence type="ECO:0000313" key="8">
    <source>
        <dbReference type="EMBL" id="KAJ3054208.1"/>
    </source>
</evidence>
<sequence length="301" mass="32887">MSAYNHGETTHGVHTSAPYVNSSTALSGGDPQRNANTRASHATISYDTPVAAPKEGVIGGPNNGWGNGTPNTTVFLQPLASPQALGLAAWGSALFVFAAYMAEWYGTNQTGTVIWPFLLAFGGFGQFAAGMWSFRSRDTLSSVLHTMWGAFWTALSLYYLTLAIRQGNNIGNSQNVTIPTITDHIQAFAIWQVPVAAFTWAACMASLFRDWYSMSTLALVATGSTLSVIGWFAPSEAVVKIAAYFWLASSLAMWYRVLHHFVRNETRGEHRFGGLLPTYRHHHRDVYTNPSGEPGITRGEW</sequence>
<dbReference type="PANTHER" id="PTHR31123:SF1">
    <property type="entry name" value="ACCUMULATION OF DYADS PROTEIN 2-RELATED"/>
    <property type="match status" value="1"/>
</dbReference>
<feature type="transmembrane region" description="Helical" evidence="7">
    <location>
        <begin position="215"/>
        <end position="233"/>
    </location>
</feature>
<keyword evidence="4 7" id="KW-1133">Transmembrane helix</keyword>
<evidence type="ECO:0000256" key="4">
    <source>
        <dbReference type="ARBA" id="ARBA00022989"/>
    </source>
</evidence>
<evidence type="ECO:0000256" key="6">
    <source>
        <dbReference type="SAM" id="MobiDB-lite"/>
    </source>
</evidence>
<comment type="caution">
    <text evidence="8">The sequence shown here is derived from an EMBL/GenBank/DDBJ whole genome shotgun (WGS) entry which is preliminary data.</text>
</comment>
<dbReference type="GO" id="GO:0005886">
    <property type="term" value="C:plasma membrane"/>
    <property type="evidence" value="ECO:0007669"/>
    <property type="project" value="TreeGrafter"/>
</dbReference>
<evidence type="ECO:0000256" key="1">
    <source>
        <dbReference type="ARBA" id="ARBA00004141"/>
    </source>
</evidence>
<dbReference type="EMBL" id="JADGJD010000152">
    <property type="protein sequence ID" value="KAJ3054208.1"/>
    <property type="molecule type" value="Genomic_DNA"/>
</dbReference>
<keyword evidence="5 7" id="KW-0472">Membrane</keyword>
<name>A0AAD5SGG3_9FUNG</name>
<keyword evidence="3 7" id="KW-0812">Transmembrane</keyword>
<evidence type="ECO:0000256" key="2">
    <source>
        <dbReference type="ARBA" id="ARBA00005587"/>
    </source>
</evidence>
<dbReference type="InterPro" id="IPR051633">
    <property type="entry name" value="AceTr"/>
</dbReference>
<comment type="subcellular location">
    <subcellularLocation>
        <location evidence="1">Membrane</location>
        <topology evidence="1">Multi-pass membrane protein</topology>
    </subcellularLocation>
</comment>
<keyword evidence="9" id="KW-1185">Reference proteome</keyword>
<dbReference type="InterPro" id="IPR000791">
    <property type="entry name" value="Gpr1/Fun34/SatP-like"/>
</dbReference>
<gene>
    <name evidence="8" type="ORF">HK097_002431</name>
</gene>
<feature type="transmembrane region" description="Helical" evidence="7">
    <location>
        <begin position="84"/>
        <end position="102"/>
    </location>
</feature>
<feature type="region of interest" description="Disordered" evidence="6">
    <location>
        <begin position="1"/>
        <end position="36"/>
    </location>
</feature>
<dbReference type="Proteomes" id="UP001212841">
    <property type="component" value="Unassembled WGS sequence"/>
</dbReference>
<evidence type="ECO:0000256" key="3">
    <source>
        <dbReference type="ARBA" id="ARBA00022692"/>
    </source>
</evidence>
<comment type="similarity">
    <text evidence="2">Belongs to the acetate uptake transporter (AceTr) (TC 2.A.96) family.</text>
</comment>
<proteinExistence type="inferred from homology"/>